<evidence type="ECO:0000256" key="3">
    <source>
        <dbReference type="ARBA" id="ARBA00022722"/>
    </source>
</evidence>
<dbReference type="InterPro" id="IPR029060">
    <property type="entry name" value="PIN-like_dom_sf"/>
</dbReference>
<dbReference type="InterPro" id="IPR050556">
    <property type="entry name" value="Type_II_TA_system_RNase"/>
</dbReference>
<dbReference type="Gene3D" id="3.40.50.1010">
    <property type="entry name" value="5'-nuclease"/>
    <property type="match status" value="1"/>
</dbReference>
<evidence type="ECO:0000259" key="9">
    <source>
        <dbReference type="Pfam" id="PF01850"/>
    </source>
</evidence>
<evidence type="ECO:0000313" key="11">
    <source>
        <dbReference type="Proteomes" id="UP000006304"/>
    </source>
</evidence>
<dbReference type="GO" id="GO:0000287">
    <property type="term" value="F:magnesium ion binding"/>
    <property type="evidence" value="ECO:0007669"/>
    <property type="project" value="UniProtKB-UniRule"/>
</dbReference>
<keyword evidence="5 8" id="KW-0378">Hydrolase</keyword>
<dbReference type="GO" id="GO:0016787">
    <property type="term" value="F:hydrolase activity"/>
    <property type="evidence" value="ECO:0007669"/>
    <property type="project" value="UniProtKB-KW"/>
</dbReference>
<keyword evidence="11" id="KW-1185">Reference proteome</keyword>
<keyword evidence="6 8" id="KW-0460">Magnesium</keyword>
<reference evidence="10 11" key="1">
    <citation type="journal article" date="2012" name="J. Bacteriol.">
        <title>Complete genome sequence of Nocardia brasiliensis HUJEG-1.</title>
        <authorList>
            <person name="Vera-Cabrera L."/>
            <person name="Ortiz-Lopez R."/>
            <person name="Elizondo-Gonzalez R."/>
            <person name="Perez-Maya A.A."/>
            <person name="Ocampo-Candiani J."/>
        </authorList>
    </citation>
    <scope>NUCLEOTIDE SEQUENCE [LARGE SCALE GENOMIC DNA]</scope>
    <source>
        <strain evidence="11">ATCC 700358</strain>
    </source>
</reference>
<evidence type="ECO:0000256" key="8">
    <source>
        <dbReference type="HAMAP-Rule" id="MF_00265"/>
    </source>
</evidence>
<dbReference type="STRING" id="1133849.O3I_040835"/>
<evidence type="ECO:0000256" key="6">
    <source>
        <dbReference type="ARBA" id="ARBA00022842"/>
    </source>
</evidence>
<dbReference type="Pfam" id="PF01850">
    <property type="entry name" value="PIN"/>
    <property type="match status" value="1"/>
</dbReference>
<evidence type="ECO:0000256" key="1">
    <source>
        <dbReference type="ARBA" id="ARBA00001946"/>
    </source>
</evidence>
<gene>
    <name evidence="8" type="primary">vapC</name>
    <name evidence="10" type="ORF">O3I_040835</name>
</gene>
<keyword evidence="3 8" id="KW-0540">Nuclease</keyword>
<name>K0F8S3_NOCB7</name>
<comment type="cofactor">
    <cofactor evidence="1 8">
        <name>Mg(2+)</name>
        <dbReference type="ChEBI" id="CHEBI:18420"/>
    </cofactor>
</comment>
<organism evidence="10 11">
    <name type="scientific">Nocardia brasiliensis (strain ATCC 700358 / HUJEG-1)</name>
    <dbReference type="NCBI Taxonomy" id="1133849"/>
    <lineage>
        <taxon>Bacteria</taxon>
        <taxon>Bacillati</taxon>
        <taxon>Actinomycetota</taxon>
        <taxon>Actinomycetes</taxon>
        <taxon>Mycobacteriales</taxon>
        <taxon>Nocardiaceae</taxon>
        <taxon>Nocardia</taxon>
    </lineage>
</organism>
<dbReference type="SUPFAM" id="SSF88723">
    <property type="entry name" value="PIN domain-like"/>
    <property type="match status" value="1"/>
</dbReference>
<accession>K0F8S3</accession>
<dbReference type="PANTHER" id="PTHR33653">
    <property type="entry name" value="RIBONUCLEASE VAPC2"/>
    <property type="match status" value="1"/>
</dbReference>
<dbReference type="AlphaFoldDB" id="K0F8S3"/>
<dbReference type="GO" id="GO:0090729">
    <property type="term" value="F:toxin activity"/>
    <property type="evidence" value="ECO:0007669"/>
    <property type="project" value="UniProtKB-KW"/>
</dbReference>
<dbReference type="RefSeq" id="WP_014988959.1">
    <property type="nucleotide sequence ID" value="NC_018681.1"/>
</dbReference>
<evidence type="ECO:0000256" key="2">
    <source>
        <dbReference type="ARBA" id="ARBA00022649"/>
    </source>
</evidence>
<keyword evidence="4 8" id="KW-0479">Metal-binding</keyword>
<dbReference type="HOGENOM" id="CLU_118482_4_0_11"/>
<dbReference type="Proteomes" id="UP000006304">
    <property type="component" value="Chromosome"/>
</dbReference>
<dbReference type="PANTHER" id="PTHR33653:SF1">
    <property type="entry name" value="RIBONUCLEASE VAPC2"/>
    <property type="match status" value="1"/>
</dbReference>
<feature type="binding site" evidence="8">
    <location>
        <position position="97"/>
    </location>
    <ligand>
        <name>Mg(2+)</name>
        <dbReference type="ChEBI" id="CHEBI:18420"/>
    </ligand>
</feature>
<feature type="binding site" evidence="8">
    <location>
        <position position="9"/>
    </location>
    <ligand>
        <name>Mg(2+)</name>
        <dbReference type="ChEBI" id="CHEBI:18420"/>
    </ligand>
</feature>
<keyword evidence="8" id="KW-0800">Toxin</keyword>
<keyword evidence="2 8" id="KW-1277">Toxin-antitoxin system</keyword>
<feature type="domain" description="PIN" evidence="9">
    <location>
        <begin position="6"/>
        <end position="122"/>
    </location>
</feature>
<comment type="function">
    <text evidence="8">Toxic component of a toxin-antitoxin (TA) system. An RNase.</text>
</comment>
<dbReference type="InterPro" id="IPR022907">
    <property type="entry name" value="VapC_family"/>
</dbReference>
<dbReference type="InterPro" id="IPR002716">
    <property type="entry name" value="PIN_dom"/>
</dbReference>
<dbReference type="EMBL" id="CP003876">
    <property type="protein sequence ID" value="AFU06112.1"/>
    <property type="molecule type" value="Genomic_DNA"/>
</dbReference>
<dbReference type="KEGG" id="nbr:O3I_040835"/>
<dbReference type="EC" id="3.1.-.-" evidence="8"/>
<dbReference type="eggNOG" id="COG1487">
    <property type="taxonomic scope" value="Bacteria"/>
</dbReference>
<proteinExistence type="inferred from homology"/>
<evidence type="ECO:0000256" key="5">
    <source>
        <dbReference type="ARBA" id="ARBA00022801"/>
    </source>
</evidence>
<evidence type="ECO:0000313" key="10">
    <source>
        <dbReference type="EMBL" id="AFU06112.1"/>
    </source>
</evidence>
<dbReference type="CDD" id="cd18755">
    <property type="entry name" value="PIN_MtVapC3_VapC21-like"/>
    <property type="match status" value="1"/>
</dbReference>
<comment type="similarity">
    <text evidence="7 8">Belongs to the PINc/VapC protein family.</text>
</comment>
<protein>
    <recommendedName>
        <fullName evidence="8">Ribonuclease VapC</fullName>
        <shortName evidence="8">RNase VapC</shortName>
        <ecNumber evidence="8">3.1.-.-</ecNumber>
    </recommendedName>
    <alternativeName>
        <fullName evidence="8">Toxin VapC</fullName>
    </alternativeName>
</protein>
<dbReference type="HAMAP" id="MF_00265">
    <property type="entry name" value="VapC_Nob1"/>
    <property type="match status" value="1"/>
</dbReference>
<sequence>MSSERYLVDKSALARWGKPAVAPILDDLSSRGTLAICGAIEYEVLYSVRKSTELESVRDMLRGFDWLPTPDDVWDRVNDIQLDLIRAGTHRAISLPDLIIAATAERHGYTVMHYDGDYDLIAAVTGHPSRWVVPAGHAD</sequence>
<evidence type="ECO:0000256" key="7">
    <source>
        <dbReference type="ARBA" id="ARBA00038093"/>
    </source>
</evidence>
<dbReference type="GO" id="GO:0004540">
    <property type="term" value="F:RNA nuclease activity"/>
    <property type="evidence" value="ECO:0007669"/>
    <property type="project" value="InterPro"/>
</dbReference>
<evidence type="ECO:0000256" key="4">
    <source>
        <dbReference type="ARBA" id="ARBA00022723"/>
    </source>
</evidence>